<reference evidence="3 4" key="1">
    <citation type="submission" date="2023-03" db="EMBL/GenBank/DDBJ databases">
        <title>Whole genome sequencing of Methanotrichaceae archaeon M04Ac.</title>
        <authorList>
            <person name="Khomyakova M.A."/>
            <person name="Merkel A.Y."/>
            <person name="Slobodkin A.I."/>
        </authorList>
    </citation>
    <scope>NUCLEOTIDE SEQUENCE [LARGE SCALE GENOMIC DNA]</scope>
    <source>
        <strain evidence="3 4">M04Ac</strain>
    </source>
</reference>
<dbReference type="Proteomes" id="UP001215956">
    <property type="component" value="Unassembled WGS sequence"/>
</dbReference>
<keyword evidence="4" id="KW-1185">Reference proteome</keyword>
<evidence type="ECO:0000259" key="2">
    <source>
        <dbReference type="Pfam" id="PF08862"/>
    </source>
</evidence>
<dbReference type="Pfam" id="PF08861">
    <property type="entry name" value="DUF1828"/>
    <property type="match status" value="1"/>
</dbReference>
<dbReference type="EMBL" id="JARFPL010000043">
    <property type="protein sequence ID" value="MDF0594073.1"/>
    <property type="molecule type" value="Genomic_DNA"/>
</dbReference>
<accession>A0ABT5XHG7</accession>
<organism evidence="3 4">
    <name type="scientific">Candidatus Methanocrinis alkalitolerans</name>
    <dbReference type="NCBI Taxonomy" id="3033395"/>
    <lineage>
        <taxon>Archaea</taxon>
        <taxon>Methanobacteriati</taxon>
        <taxon>Methanobacteriota</taxon>
        <taxon>Stenosarchaea group</taxon>
        <taxon>Methanomicrobia</taxon>
        <taxon>Methanotrichales</taxon>
        <taxon>Methanotrichaceae</taxon>
        <taxon>Methanocrinis</taxon>
    </lineage>
</organism>
<feature type="domain" description="DUF1829" evidence="2">
    <location>
        <begin position="161"/>
        <end position="246"/>
    </location>
</feature>
<comment type="caution">
    <text evidence="3">The sequence shown here is derived from an EMBL/GenBank/DDBJ whole genome shotgun (WGS) entry which is preliminary data.</text>
</comment>
<name>A0ABT5XHG7_9EURY</name>
<dbReference type="InterPro" id="IPR014960">
    <property type="entry name" value="DUF1828"/>
</dbReference>
<dbReference type="Pfam" id="PF08862">
    <property type="entry name" value="DUF1829"/>
    <property type="match status" value="1"/>
</dbReference>
<proteinExistence type="predicted"/>
<dbReference type="InterPro" id="IPR014961">
    <property type="entry name" value="DUF1829"/>
</dbReference>
<evidence type="ECO:0000313" key="4">
    <source>
        <dbReference type="Proteomes" id="UP001215956"/>
    </source>
</evidence>
<dbReference type="RefSeq" id="WP_316969769.1">
    <property type="nucleotide sequence ID" value="NZ_JARFPL010000043.1"/>
</dbReference>
<gene>
    <name evidence="3" type="ORF">P0O24_10825</name>
</gene>
<evidence type="ECO:0000313" key="3">
    <source>
        <dbReference type="EMBL" id="MDF0594073.1"/>
    </source>
</evidence>
<sequence length="255" mass="29120">MIDEIQGLINEYVDWLKSKNVLRQIDSDWVEITTPYLDRHNDYLQIYVRKLEGGGYLLTDDSYIIDDLQMAGCTLESPKRAALLEMTLNGFGVKLERGSLEVRASSSTFALRKHNLIQAMLAVDDLFYLATSTVASIFKEDVIAWMDENDIRYTPNVKFTGKSGYDHWFDFVIPRSRNEPERILRTMNRPNRNAVTSLNYAWLDTREIRPPESKAYAIINDAGGIPPAVMNALENYGVRSVPWSMRQNALAELSA</sequence>
<evidence type="ECO:0000259" key="1">
    <source>
        <dbReference type="Pfam" id="PF08861"/>
    </source>
</evidence>
<protein>
    <submittedName>
        <fullName evidence="3">DUF1829 domain-containing protein</fullName>
    </submittedName>
</protein>
<feature type="domain" description="DUF1828" evidence="1">
    <location>
        <begin position="34"/>
        <end position="123"/>
    </location>
</feature>